<reference evidence="2 3" key="1">
    <citation type="journal article" date="2016" name="Nat. Commun.">
        <title>Thousands of microbial genomes shed light on interconnected biogeochemical processes in an aquifer system.</title>
        <authorList>
            <person name="Anantharaman K."/>
            <person name="Brown C.T."/>
            <person name="Hug L.A."/>
            <person name="Sharon I."/>
            <person name="Castelle C.J."/>
            <person name="Probst A.J."/>
            <person name="Thomas B.C."/>
            <person name="Singh A."/>
            <person name="Wilkins M.J."/>
            <person name="Karaoz U."/>
            <person name="Brodie E.L."/>
            <person name="Williams K.H."/>
            <person name="Hubbard S.S."/>
            <person name="Banfield J.F."/>
        </authorList>
    </citation>
    <scope>NUCLEOTIDE SEQUENCE [LARGE SCALE GENOMIC DNA]</scope>
</reference>
<sequence>MSFMKKIAFPLMLAPFLMAAFFGFVAMTSGPDGRMQGDCPFSATGVTLCPQNAVAIAMHHISAYQSFLNVPTGFDLVALLSALGGIGIVVVLIATSPLVPSTVPVSILYESPPPISYNRKLVRWLSLFENSPS</sequence>
<organism evidence="2 3">
    <name type="scientific">Candidatus Kaiserbacteria bacterium RIFCSPHIGHO2_01_FULL_53_31</name>
    <dbReference type="NCBI Taxonomy" id="1798481"/>
    <lineage>
        <taxon>Bacteria</taxon>
        <taxon>Candidatus Kaiseribacteriota</taxon>
    </lineage>
</organism>
<comment type="caution">
    <text evidence="2">The sequence shown here is derived from an EMBL/GenBank/DDBJ whole genome shotgun (WGS) entry which is preliminary data.</text>
</comment>
<gene>
    <name evidence="2" type="ORF">A2678_02485</name>
</gene>
<dbReference type="STRING" id="1798481.A2678_02485"/>
<keyword evidence="1" id="KW-0812">Transmembrane</keyword>
<proteinExistence type="predicted"/>
<evidence type="ECO:0000313" key="3">
    <source>
        <dbReference type="Proteomes" id="UP000178815"/>
    </source>
</evidence>
<feature type="transmembrane region" description="Helical" evidence="1">
    <location>
        <begin position="76"/>
        <end position="99"/>
    </location>
</feature>
<protein>
    <submittedName>
        <fullName evidence="2">Uncharacterized protein</fullName>
    </submittedName>
</protein>
<name>A0A1F6CIX9_9BACT</name>
<dbReference type="Proteomes" id="UP000178815">
    <property type="component" value="Unassembled WGS sequence"/>
</dbReference>
<dbReference type="AlphaFoldDB" id="A0A1F6CIX9"/>
<accession>A0A1F6CIX9</accession>
<evidence type="ECO:0000313" key="2">
    <source>
        <dbReference type="EMBL" id="OGG48911.1"/>
    </source>
</evidence>
<feature type="transmembrane region" description="Helical" evidence="1">
    <location>
        <begin position="7"/>
        <end position="27"/>
    </location>
</feature>
<keyword evidence="1" id="KW-1133">Transmembrane helix</keyword>
<dbReference type="EMBL" id="MFKU01000006">
    <property type="protein sequence ID" value="OGG48911.1"/>
    <property type="molecule type" value="Genomic_DNA"/>
</dbReference>
<evidence type="ECO:0000256" key="1">
    <source>
        <dbReference type="SAM" id="Phobius"/>
    </source>
</evidence>
<keyword evidence="1" id="KW-0472">Membrane</keyword>